<proteinExistence type="predicted"/>
<organism evidence="1">
    <name type="scientific">marine sediment metagenome</name>
    <dbReference type="NCBI Taxonomy" id="412755"/>
    <lineage>
        <taxon>unclassified sequences</taxon>
        <taxon>metagenomes</taxon>
        <taxon>ecological metagenomes</taxon>
    </lineage>
</organism>
<dbReference type="Pfam" id="PF11753">
    <property type="entry name" value="DUF3310"/>
    <property type="match status" value="1"/>
</dbReference>
<dbReference type="EMBL" id="LAZR01003094">
    <property type="protein sequence ID" value="KKN22083.1"/>
    <property type="molecule type" value="Genomic_DNA"/>
</dbReference>
<evidence type="ECO:0000313" key="1">
    <source>
        <dbReference type="EMBL" id="KKN22083.1"/>
    </source>
</evidence>
<sequence>MTSDPVNHPSHYTFGKFEVIDVIEDWDLGYHLGNAVKYIARAGHKDDEIQDLQKARFYLDRYIKLLEEANVSLDKHN</sequence>
<reference evidence="1" key="1">
    <citation type="journal article" date="2015" name="Nature">
        <title>Complex archaea that bridge the gap between prokaryotes and eukaryotes.</title>
        <authorList>
            <person name="Spang A."/>
            <person name="Saw J.H."/>
            <person name="Jorgensen S.L."/>
            <person name="Zaremba-Niedzwiedzka K."/>
            <person name="Martijn J."/>
            <person name="Lind A.E."/>
            <person name="van Eijk R."/>
            <person name="Schleper C."/>
            <person name="Guy L."/>
            <person name="Ettema T.J."/>
        </authorList>
    </citation>
    <scope>NUCLEOTIDE SEQUENCE</scope>
</reference>
<accession>A0A0F9RY05</accession>
<dbReference type="AlphaFoldDB" id="A0A0F9RY05"/>
<protein>
    <recommendedName>
        <fullName evidence="2">DUF3310 domain-containing protein</fullName>
    </recommendedName>
</protein>
<name>A0A0F9RY05_9ZZZZ</name>
<dbReference type="InterPro" id="IPR021739">
    <property type="entry name" value="SaV-like"/>
</dbReference>
<gene>
    <name evidence="1" type="ORF">LCGC14_0918890</name>
</gene>
<evidence type="ECO:0008006" key="2">
    <source>
        <dbReference type="Google" id="ProtNLM"/>
    </source>
</evidence>
<comment type="caution">
    <text evidence="1">The sequence shown here is derived from an EMBL/GenBank/DDBJ whole genome shotgun (WGS) entry which is preliminary data.</text>
</comment>